<protein>
    <submittedName>
        <fullName evidence="2">Uncharacterized protein</fullName>
    </submittedName>
</protein>
<evidence type="ECO:0000313" key="2">
    <source>
        <dbReference type="EMBL" id="KAK8176874.1"/>
    </source>
</evidence>
<proteinExistence type="predicted"/>
<dbReference type="EMBL" id="JBBWUH010000001">
    <property type="protein sequence ID" value="KAK8176874.1"/>
    <property type="molecule type" value="Genomic_DNA"/>
</dbReference>
<accession>A0ABR1Y4U5</accession>
<sequence length="246" mass="26944">MKLPAPSSQSLKRAFDYESLGDDVSSLPDKKQRSSDVSVNPQTSSVADTAIDDEDDVVLCCCHRPSKAPVAGKTTKRVVFIDDIKHVDLGKKSNGKSKSVSTDVENSFGKILTVITTEIQPLILRALKKKKMMGCSGRFVSVPADECPLSLEWAWILNFPSLSYLEHDLSKVGRCIAYEIKEGRGGRGLSGKPRVAKREGRGQGAFKDSIVPLTLTRRSCMSSDVQTCPPRHVQVQHKGPSCRFLP</sequence>
<feature type="compositionally biased region" description="Polar residues" evidence="1">
    <location>
        <begin position="35"/>
        <end position="46"/>
    </location>
</feature>
<keyword evidence="3" id="KW-1185">Reference proteome</keyword>
<reference evidence="2 3" key="1">
    <citation type="journal article" date="2022" name="G3 (Bethesda)">
        <title>Enemy or ally: a genomic approach to elucidate the lifestyle of Phyllosticta citrichinaensis.</title>
        <authorList>
            <person name="Buijs V.A."/>
            <person name="Groenewald J.Z."/>
            <person name="Haridas S."/>
            <person name="LaButti K.M."/>
            <person name="Lipzen A."/>
            <person name="Martin F.M."/>
            <person name="Barry K."/>
            <person name="Grigoriev I.V."/>
            <person name="Crous P.W."/>
            <person name="Seidl M.F."/>
        </authorList>
    </citation>
    <scope>NUCLEOTIDE SEQUENCE [LARGE SCALE GENOMIC DNA]</scope>
    <source>
        <strain evidence="2 3">CBS 129764</strain>
    </source>
</reference>
<comment type="caution">
    <text evidence="2">The sequence shown here is derived from an EMBL/GenBank/DDBJ whole genome shotgun (WGS) entry which is preliminary data.</text>
</comment>
<feature type="region of interest" description="Disordered" evidence="1">
    <location>
        <begin position="20"/>
        <end position="46"/>
    </location>
</feature>
<gene>
    <name evidence="2" type="ORF">IWX90DRAFT_410391</name>
</gene>
<organism evidence="2 3">
    <name type="scientific">Phyllosticta citrichinensis</name>
    <dbReference type="NCBI Taxonomy" id="1130410"/>
    <lineage>
        <taxon>Eukaryota</taxon>
        <taxon>Fungi</taxon>
        <taxon>Dikarya</taxon>
        <taxon>Ascomycota</taxon>
        <taxon>Pezizomycotina</taxon>
        <taxon>Dothideomycetes</taxon>
        <taxon>Dothideomycetes incertae sedis</taxon>
        <taxon>Botryosphaeriales</taxon>
        <taxon>Phyllostictaceae</taxon>
        <taxon>Phyllosticta</taxon>
    </lineage>
</organism>
<dbReference type="Proteomes" id="UP001456524">
    <property type="component" value="Unassembled WGS sequence"/>
</dbReference>
<name>A0ABR1Y4U5_9PEZI</name>
<evidence type="ECO:0000256" key="1">
    <source>
        <dbReference type="SAM" id="MobiDB-lite"/>
    </source>
</evidence>
<evidence type="ECO:0000313" key="3">
    <source>
        <dbReference type="Proteomes" id="UP001456524"/>
    </source>
</evidence>